<reference evidence="2 3" key="1">
    <citation type="submission" date="2015-02" db="EMBL/GenBank/DDBJ databases">
        <title>Draft genome sequences of ten Microbacterium spp. with emphasis on heavy metal contaminated environments.</title>
        <authorList>
            <person name="Corretto E."/>
        </authorList>
    </citation>
    <scope>NUCLEOTIDE SEQUENCE [LARGE SCALE GENOMIC DNA]</scope>
    <source>
        <strain evidence="2 3">DSM 12966</strain>
    </source>
</reference>
<dbReference type="RefSeq" id="WP_045253568.1">
    <property type="nucleotide sequence ID" value="NZ_CP031425.1"/>
</dbReference>
<dbReference type="GeneID" id="94444978"/>
<dbReference type="Proteomes" id="UP000033572">
    <property type="component" value="Unassembled WGS sequence"/>
</dbReference>
<dbReference type="InterPro" id="IPR002734">
    <property type="entry name" value="RibDG_C"/>
</dbReference>
<sequence length="196" mass="21376">MRELTYYIGVTLDGFIAGPDDEVDFYPVTPAFAETLGTELADIQPAHVRAGRGGVDEPLTRFDTVVMGRRTYEPALQAGITDPYSQLRTVVFSTTVADPDEPNVEIVRTDPVARVRALKAEPGLGIYLAGGAMLAGALLDEIDRLIVKKYPVIAGSGIPMARHPFAPTMFGLDQVRSFDNGCVVLEYTRLRRGRGY</sequence>
<dbReference type="SUPFAM" id="SSF53597">
    <property type="entry name" value="Dihydrofolate reductase-like"/>
    <property type="match status" value="1"/>
</dbReference>
<evidence type="ECO:0000259" key="1">
    <source>
        <dbReference type="Pfam" id="PF01872"/>
    </source>
</evidence>
<evidence type="ECO:0000313" key="2">
    <source>
        <dbReference type="EMBL" id="KJL23152.1"/>
    </source>
</evidence>
<dbReference type="Gene3D" id="3.40.430.10">
    <property type="entry name" value="Dihydrofolate Reductase, subunit A"/>
    <property type="match status" value="1"/>
</dbReference>
<dbReference type="InterPro" id="IPR024072">
    <property type="entry name" value="DHFR-like_dom_sf"/>
</dbReference>
<dbReference type="InterPro" id="IPR050765">
    <property type="entry name" value="Riboflavin_Biosynth_HTPR"/>
</dbReference>
<dbReference type="Pfam" id="PF01872">
    <property type="entry name" value="RibD_C"/>
    <property type="match status" value="1"/>
</dbReference>
<protein>
    <recommendedName>
        <fullName evidence="1">Bacterial bifunctional deaminase-reductase C-terminal domain-containing protein</fullName>
    </recommendedName>
</protein>
<dbReference type="PATRIC" id="fig|104336.4.peg.1119"/>
<dbReference type="PANTHER" id="PTHR38011:SF11">
    <property type="entry name" value="2,5-DIAMINO-6-RIBOSYLAMINO-4(3H)-PYRIMIDINONE 5'-PHOSPHATE REDUCTASE"/>
    <property type="match status" value="1"/>
</dbReference>
<dbReference type="KEGG" id="mfol:DXT68_11285"/>
<dbReference type="GO" id="GO:0008703">
    <property type="term" value="F:5-amino-6-(5-phosphoribosylamino)uracil reductase activity"/>
    <property type="evidence" value="ECO:0007669"/>
    <property type="project" value="InterPro"/>
</dbReference>
<feature type="domain" description="Bacterial bifunctional deaminase-reductase C-terminal" evidence="1">
    <location>
        <begin position="5"/>
        <end position="182"/>
    </location>
</feature>
<accession>A0A0F0KQF0</accession>
<dbReference type="AlphaFoldDB" id="A0A0F0KQF0"/>
<organism evidence="2 3">
    <name type="scientific">Microbacterium foliorum</name>
    <dbReference type="NCBI Taxonomy" id="104336"/>
    <lineage>
        <taxon>Bacteria</taxon>
        <taxon>Bacillati</taxon>
        <taxon>Actinomycetota</taxon>
        <taxon>Actinomycetes</taxon>
        <taxon>Micrococcales</taxon>
        <taxon>Microbacteriaceae</taxon>
        <taxon>Microbacterium</taxon>
    </lineage>
</organism>
<dbReference type="EMBL" id="JYIU01000036">
    <property type="protein sequence ID" value="KJL23152.1"/>
    <property type="molecule type" value="Genomic_DNA"/>
</dbReference>
<dbReference type="PANTHER" id="PTHR38011">
    <property type="entry name" value="DIHYDROFOLATE REDUCTASE FAMILY PROTEIN (AFU_ORTHOLOGUE AFUA_8G06820)"/>
    <property type="match status" value="1"/>
</dbReference>
<proteinExistence type="predicted"/>
<name>A0A0F0KQF0_9MICO</name>
<evidence type="ECO:0000313" key="3">
    <source>
        <dbReference type="Proteomes" id="UP000033572"/>
    </source>
</evidence>
<comment type="caution">
    <text evidence="2">The sequence shown here is derived from an EMBL/GenBank/DDBJ whole genome shotgun (WGS) entry which is preliminary data.</text>
</comment>
<gene>
    <name evidence="2" type="ORF">RN50_01090</name>
</gene>
<dbReference type="GO" id="GO:0009231">
    <property type="term" value="P:riboflavin biosynthetic process"/>
    <property type="evidence" value="ECO:0007669"/>
    <property type="project" value="InterPro"/>
</dbReference>
<keyword evidence="3" id="KW-1185">Reference proteome</keyword>